<reference evidence="2" key="1">
    <citation type="submission" date="2020-05" db="UniProtKB">
        <authorList>
            <consortium name="EnsemblMetazoa"/>
        </authorList>
    </citation>
    <scope>IDENTIFICATION</scope>
    <source>
        <strain evidence="2">TTRI</strain>
    </source>
</reference>
<feature type="region of interest" description="Disordered" evidence="1">
    <location>
        <begin position="237"/>
        <end position="277"/>
    </location>
</feature>
<dbReference type="AlphaFoldDB" id="A0A1A9VHP4"/>
<name>A0A1A9VHP4_GLOAU</name>
<dbReference type="EnsemblMetazoa" id="GAUT037778-RA">
    <property type="protein sequence ID" value="GAUT037778-PA"/>
    <property type="gene ID" value="GAUT037778"/>
</dbReference>
<feature type="region of interest" description="Disordered" evidence="1">
    <location>
        <begin position="9"/>
        <end position="29"/>
    </location>
</feature>
<proteinExistence type="predicted"/>
<sequence>MNSVISAFKTKKNSSSNAGSVQTMANNDKQHNSLGLISSSLSTTSSKKKAINAQDNSYQYLRHIREIDTATKLLSPVVMADDLLETEMLNFRPATVTTMTSVDVVDHVPIVQTVRITSGLDRASSTDCNMNGSKQLTCEQAAAPSVVLENGNCNDVVLDSMTALHGQITTANNYMPAFLKSSHVTLPIIMPNSNSSLATLPTSNQCINSAATTPKHSRYSKPRLSLSRFINHSMPSVHGRSNMSIPGAATSGASIAGTGSPTQTNGTNPPKRASTHQRNLSLDFSGDLIHLLLTQFHGRSSSIRAGSILKTATEELISQNVFANNFELFKFWGPPSRERYLQNLMSTIANLMRRNP</sequence>
<dbReference type="STRING" id="7395.A0A1A9VHP4"/>
<feature type="compositionally biased region" description="Low complexity" evidence="1">
    <location>
        <begin position="244"/>
        <end position="262"/>
    </location>
</feature>
<dbReference type="VEuPathDB" id="VectorBase:GAUT037778"/>
<evidence type="ECO:0000256" key="1">
    <source>
        <dbReference type="SAM" id="MobiDB-lite"/>
    </source>
</evidence>
<organism evidence="2 3">
    <name type="scientific">Glossina austeni</name>
    <name type="common">Savannah tsetse fly</name>
    <dbReference type="NCBI Taxonomy" id="7395"/>
    <lineage>
        <taxon>Eukaryota</taxon>
        <taxon>Metazoa</taxon>
        <taxon>Ecdysozoa</taxon>
        <taxon>Arthropoda</taxon>
        <taxon>Hexapoda</taxon>
        <taxon>Insecta</taxon>
        <taxon>Pterygota</taxon>
        <taxon>Neoptera</taxon>
        <taxon>Endopterygota</taxon>
        <taxon>Diptera</taxon>
        <taxon>Brachycera</taxon>
        <taxon>Muscomorpha</taxon>
        <taxon>Hippoboscoidea</taxon>
        <taxon>Glossinidae</taxon>
        <taxon>Glossina</taxon>
    </lineage>
</organism>
<dbReference type="Proteomes" id="UP000078200">
    <property type="component" value="Unassembled WGS sequence"/>
</dbReference>
<evidence type="ECO:0000313" key="3">
    <source>
        <dbReference type="Proteomes" id="UP000078200"/>
    </source>
</evidence>
<accession>A0A1A9VHP4</accession>
<protein>
    <submittedName>
        <fullName evidence="2">Uncharacterized protein</fullName>
    </submittedName>
</protein>
<evidence type="ECO:0000313" key="2">
    <source>
        <dbReference type="EnsemblMetazoa" id="GAUT037778-PA"/>
    </source>
</evidence>
<keyword evidence="3" id="KW-1185">Reference proteome</keyword>
<feature type="compositionally biased region" description="Polar residues" evidence="1">
    <location>
        <begin position="13"/>
        <end position="27"/>
    </location>
</feature>